<name>A0A2I1M6N1_9FIRM</name>
<gene>
    <name evidence="1" type="ORF">CYJ34_06970</name>
</gene>
<dbReference type="AlphaFoldDB" id="A0A2I1M6N1"/>
<evidence type="ECO:0000313" key="2">
    <source>
        <dbReference type="Proteomes" id="UP000234335"/>
    </source>
</evidence>
<sequence>MENKTIIFVCGAFHGEWCWNENFVPFFKNRGYEIKIHVLSDGAKNVEESIEKLKEITSKIKGEFTIISHSIGNLFVNEYLMKGHRKPASLVILNPYPVNKKFINAVRIAKRFFCLKNKELYFSNTKKDVNKYIDLLKKEEPSGIKSLTVCHKYNKSCVRGIPVLIIGSLNDKCIPLNSLLDTMKLYDGKLIIYRNVCHDSMLDSEWESIAGDIAEFI</sequence>
<dbReference type="InterPro" id="IPR029058">
    <property type="entry name" value="AB_hydrolase_fold"/>
</dbReference>
<comment type="caution">
    <text evidence="1">The sequence shown here is derived from an EMBL/GenBank/DDBJ whole genome shotgun (WGS) entry which is preliminary data.</text>
</comment>
<accession>A0A2I1M6N1</accession>
<proteinExistence type="predicted"/>
<dbReference type="Gene3D" id="3.40.50.1820">
    <property type="entry name" value="alpha/beta hydrolase"/>
    <property type="match status" value="1"/>
</dbReference>
<reference evidence="1 2" key="1">
    <citation type="submission" date="2017-12" db="EMBL/GenBank/DDBJ databases">
        <title>Phylogenetic diversity of female urinary microbiome.</title>
        <authorList>
            <person name="Thomas-White K."/>
            <person name="Wolfe A.J."/>
        </authorList>
    </citation>
    <scope>NUCLEOTIDE SEQUENCE [LARGE SCALE GENOMIC DNA]</scope>
    <source>
        <strain evidence="1 2">UMB0119</strain>
    </source>
</reference>
<dbReference type="Proteomes" id="UP000234335">
    <property type="component" value="Unassembled WGS sequence"/>
</dbReference>
<evidence type="ECO:0008006" key="3">
    <source>
        <dbReference type="Google" id="ProtNLM"/>
    </source>
</evidence>
<evidence type="ECO:0000313" key="1">
    <source>
        <dbReference type="EMBL" id="PKZ15757.1"/>
    </source>
</evidence>
<organism evidence="1 2">
    <name type="scientific">Anaerococcus octavius</name>
    <dbReference type="NCBI Taxonomy" id="54007"/>
    <lineage>
        <taxon>Bacteria</taxon>
        <taxon>Bacillati</taxon>
        <taxon>Bacillota</taxon>
        <taxon>Tissierellia</taxon>
        <taxon>Tissierellales</taxon>
        <taxon>Peptoniphilaceae</taxon>
        <taxon>Anaerococcus</taxon>
    </lineage>
</organism>
<dbReference type="EMBL" id="PKGS01000005">
    <property type="protein sequence ID" value="PKZ15757.1"/>
    <property type="molecule type" value="Genomic_DNA"/>
</dbReference>
<dbReference type="RefSeq" id="WP_101540578.1">
    <property type="nucleotide sequence ID" value="NZ_PKGS01000005.1"/>
</dbReference>
<dbReference type="SUPFAM" id="SSF53474">
    <property type="entry name" value="alpha/beta-Hydrolases"/>
    <property type="match status" value="1"/>
</dbReference>
<protein>
    <recommendedName>
        <fullName evidence="3">Alpha/beta hydrolase</fullName>
    </recommendedName>
</protein>
<keyword evidence="2" id="KW-1185">Reference proteome</keyword>